<evidence type="ECO:0000313" key="2">
    <source>
        <dbReference type="EMBL" id="GIP53579.1"/>
    </source>
</evidence>
<keyword evidence="3" id="KW-1185">Reference proteome</keyword>
<reference evidence="2 3" key="1">
    <citation type="submission" date="2021-03" db="EMBL/GenBank/DDBJ databases">
        <title>Antimicrobial resistance genes in bacteria isolated from Japanese honey, and their potential for conferring macrolide and lincosamide resistance in the American foulbrood pathogen Paenibacillus larvae.</title>
        <authorList>
            <person name="Okamoto M."/>
            <person name="Kumagai M."/>
            <person name="Kanamori H."/>
            <person name="Takamatsu D."/>
        </authorList>
    </citation>
    <scope>NUCLEOTIDE SEQUENCE [LARGE SCALE GENOMIC DNA]</scope>
    <source>
        <strain evidence="2 3">J42TS3</strain>
    </source>
</reference>
<comment type="caution">
    <text evidence="2">The sequence shown here is derived from an EMBL/GenBank/DDBJ whole genome shotgun (WGS) entry which is preliminary data.</text>
</comment>
<name>A0ABQ4MC66_9BACL</name>
<proteinExistence type="predicted"/>
<evidence type="ECO:0008006" key="4">
    <source>
        <dbReference type="Google" id="ProtNLM"/>
    </source>
</evidence>
<feature type="region of interest" description="Disordered" evidence="1">
    <location>
        <begin position="218"/>
        <end position="261"/>
    </location>
</feature>
<dbReference type="InterPro" id="IPR025681">
    <property type="entry name" value="COOH-NH2_lig"/>
</dbReference>
<protein>
    <recommendedName>
        <fullName evidence="4">Phage phiEco32-like COOH-NH2 ligase-type 2</fullName>
    </recommendedName>
</protein>
<gene>
    <name evidence="2" type="ORF">J42TS3_26140</name>
</gene>
<feature type="compositionally biased region" description="Gly residues" evidence="1">
    <location>
        <begin position="225"/>
        <end position="236"/>
    </location>
</feature>
<dbReference type="EMBL" id="BOSL01000007">
    <property type="protein sequence ID" value="GIP53579.1"/>
    <property type="molecule type" value="Genomic_DNA"/>
</dbReference>
<dbReference type="Proteomes" id="UP000679992">
    <property type="component" value="Unassembled WGS sequence"/>
</dbReference>
<organism evidence="2 3">
    <name type="scientific">Paenibacillus vini</name>
    <dbReference type="NCBI Taxonomy" id="1476024"/>
    <lineage>
        <taxon>Bacteria</taxon>
        <taxon>Bacillati</taxon>
        <taxon>Bacillota</taxon>
        <taxon>Bacilli</taxon>
        <taxon>Bacillales</taxon>
        <taxon>Paenibacillaceae</taxon>
        <taxon>Paenibacillus</taxon>
    </lineage>
</organism>
<evidence type="ECO:0000313" key="3">
    <source>
        <dbReference type="Proteomes" id="UP000679992"/>
    </source>
</evidence>
<sequence length="531" mass="58478">MTVNHVLKVYLERGVFRNRLLRAIEGQGGPYGILRDPVSSNGVKSGSRGDEICFGTPEAYFGQGVREWIINGNLADFLALQVPKRQKRLGAAGIPASLSGRKETVGGGFQRRFAVSVFHLQALNATPIQPGGTVMPLHGNGAGSDLDRESTLWKRLARTAVRALYAFGLDLGEVVIHAGEEGRFTVEEIHPSVIYGGNRTALLVAEAMTRMLGEFEKSSLQGQGIEQGKGRGGGQRPGPQVQRLGPQRHEQGLGNGQDAGYGRERLIGMDPEFLLFDSRTRKVIPASRYLGRQGIAGCDVLRYRGRRLFPLAELRPEPGSEPRECLSHLMRAFRSAQAAIPDSELLWQAGSMPQRGFPLGGHLHFSGVPLTAELLRTLDNYLALPVALMEDSGSTRRRPLYGFLGDFRLQSYDENLSGFEYRTLPSFLVSPMVTKGVVALARLITEDMAAFKARPLQENRVFHAFYAGNKEILKQKWGRLAADITGAPSFSRYEEYIAPFLAAVRSGRSWDESADIRRSWKLHSDSISTLS</sequence>
<evidence type="ECO:0000256" key="1">
    <source>
        <dbReference type="SAM" id="MobiDB-lite"/>
    </source>
</evidence>
<dbReference type="Pfam" id="PF14395">
    <property type="entry name" value="COOH-NH2_lig"/>
    <property type="match status" value="1"/>
</dbReference>
<dbReference type="RefSeq" id="WP_244861519.1">
    <property type="nucleotide sequence ID" value="NZ_BOSL01000007.1"/>
</dbReference>
<accession>A0ABQ4MC66</accession>